<feature type="domain" description="4Fe-4S ferredoxin-type" evidence="1">
    <location>
        <begin position="547"/>
        <end position="576"/>
    </location>
</feature>
<dbReference type="PANTHER" id="PTHR43100:SF1">
    <property type="entry name" value="GLUTAMATE SYNTHASE [NADPH] SMALL CHAIN"/>
    <property type="match status" value="1"/>
</dbReference>
<feature type="domain" description="4Fe-4S ferredoxin-type" evidence="1">
    <location>
        <begin position="513"/>
        <end position="542"/>
    </location>
</feature>
<dbReference type="InterPro" id="IPR028261">
    <property type="entry name" value="DPD_II"/>
</dbReference>
<dbReference type="NCBIfam" id="NF009410">
    <property type="entry name" value="PRK12771.1"/>
    <property type="match status" value="1"/>
</dbReference>
<dbReference type="InterPro" id="IPR051394">
    <property type="entry name" value="Glutamate_Synthase"/>
</dbReference>
<dbReference type="Gene3D" id="3.30.70.20">
    <property type="match status" value="1"/>
</dbReference>
<dbReference type="AlphaFoldDB" id="A0A381NL51"/>
<sequence length="579" mass="63818">MTFDSNPILDFANNYEFPEYSDQEGFHKVVAFGDESHKCPIYVKQVPPCTTGCPAGEDIRGYHNLLTGVEKSDNKWDEAWYRIVETNPFPAIMGRICPHPCESTCNRQHREESIGINAVEHAIGEHGIDAGLKLHPAGEDTGKHVAVIGAGPAGLSVAYQLRRKGHAVTIYDFNEKPGGMMLYGIMGYRVERRVLEAEVGKIIDLGIEMKMGVRIGTDVSLQQLETDYDAVFIGVGAQTGKGLPIEGFMSKPETTNAIEFLRAYEIHGDEVNIGKKVIVIGDGNVAMDVARLARRLGSEATIISAVPREEMNCYPDEFDDAIEEGARIEYLAGTLEVLENGDGVRGVKCAKMVKKENGEEGWNAKIPFLRYKTTDEIFEIEADMVVASIGQATDMHGFEDSIHEKTSLLKLDKNLRVVGKDNVFGGGDALKVDLITTAVGHGRKAANSIDAFLNGLAMPEDPYKSVIKVKEQDINYFFHSKQAKRKHNVAENIVGNHNEVLEALTKEQAEEESKRCMSCGLCFDCNQCVAFCPQEAISRYRKNPVGEVMYTHYTKCVGCHICSLVCPTGYIQMGMGEGL</sequence>
<evidence type="ECO:0000259" key="1">
    <source>
        <dbReference type="PROSITE" id="PS51379"/>
    </source>
</evidence>
<dbReference type="InterPro" id="IPR017900">
    <property type="entry name" value="4Fe4S_Fe_S_CS"/>
</dbReference>
<dbReference type="Pfam" id="PF07992">
    <property type="entry name" value="Pyr_redox_2"/>
    <property type="match status" value="1"/>
</dbReference>
<dbReference type="InterPro" id="IPR009051">
    <property type="entry name" value="Helical_ferredxn"/>
</dbReference>
<dbReference type="SUPFAM" id="SSF46548">
    <property type="entry name" value="alpha-helical ferredoxin"/>
    <property type="match status" value="2"/>
</dbReference>
<accession>A0A381NL51</accession>
<dbReference type="SUPFAM" id="SSF51971">
    <property type="entry name" value="Nucleotide-binding domain"/>
    <property type="match status" value="1"/>
</dbReference>
<dbReference type="Gene3D" id="3.50.50.60">
    <property type="entry name" value="FAD/NAD(P)-binding domain"/>
    <property type="match status" value="2"/>
</dbReference>
<proteinExistence type="predicted"/>
<dbReference type="InterPro" id="IPR017896">
    <property type="entry name" value="4Fe4S_Fe-S-bd"/>
</dbReference>
<dbReference type="Pfam" id="PF14691">
    <property type="entry name" value="Fer4_20"/>
    <property type="match status" value="1"/>
</dbReference>
<gene>
    <name evidence="2" type="ORF">METZ01_LOCUS7117</name>
</gene>
<evidence type="ECO:0000313" key="2">
    <source>
        <dbReference type="EMBL" id="SUZ54263.1"/>
    </source>
</evidence>
<dbReference type="PROSITE" id="PS51379">
    <property type="entry name" value="4FE4S_FER_2"/>
    <property type="match status" value="2"/>
</dbReference>
<protein>
    <recommendedName>
        <fullName evidence="1">4Fe-4S ferredoxin-type domain-containing protein</fullName>
    </recommendedName>
</protein>
<dbReference type="PANTHER" id="PTHR43100">
    <property type="entry name" value="GLUTAMATE SYNTHASE [NADPH] SMALL CHAIN"/>
    <property type="match status" value="1"/>
</dbReference>
<name>A0A381NL51_9ZZZZ</name>
<dbReference type="Pfam" id="PF12838">
    <property type="entry name" value="Fer4_7"/>
    <property type="match status" value="1"/>
</dbReference>
<dbReference type="InterPro" id="IPR023753">
    <property type="entry name" value="FAD/NAD-binding_dom"/>
</dbReference>
<dbReference type="GO" id="GO:0051536">
    <property type="term" value="F:iron-sulfur cluster binding"/>
    <property type="evidence" value="ECO:0007669"/>
    <property type="project" value="InterPro"/>
</dbReference>
<dbReference type="Gene3D" id="1.10.1060.10">
    <property type="entry name" value="Alpha-helical ferredoxin"/>
    <property type="match status" value="1"/>
</dbReference>
<dbReference type="PROSITE" id="PS00198">
    <property type="entry name" value="4FE4S_FER_1"/>
    <property type="match status" value="1"/>
</dbReference>
<dbReference type="EMBL" id="UINC01000377">
    <property type="protein sequence ID" value="SUZ54263.1"/>
    <property type="molecule type" value="Genomic_DNA"/>
</dbReference>
<organism evidence="2">
    <name type="scientific">marine metagenome</name>
    <dbReference type="NCBI Taxonomy" id="408172"/>
    <lineage>
        <taxon>unclassified sequences</taxon>
        <taxon>metagenomes</taxon>
        <taxon>ecological metagenomes</taxon>
    </lineage>
</organism>
<dbReference type="PRINTS" id="PR00419">
    <property type="entry name" value="ADXRDTASE"/>
</dbReference>
<reference evidence="2" key="1">
    <citation type="submission" date="2018-05" db="EMBL/GenBank/DDBJ databases">
        <authorList>
            <person name="Lanie J.A."/>
            <person name="Ng W.-L."/>
            <person name="Kazmierczak K.M."/>
            <person name="Andrzejewski T.M."/>
            <person name="Davidsen T.M."/>
            <person name="Wayne K.J."/>
            <person name="Tettelin H."/>
            <person name="Glass J.I."/>
            <person name="Rusch D."/>
            <person name="Podicherti R."/>
            <person name="Tsui H.-C.T."/>
            <person name="Winkler M.E."/>
        </authorList>
    </citation>
    <scope>NUCLEOTIDE SEQUENCE</scope>
</reference>
<dbReference type="InterPro" id="IPR036188">
    <property type="entry name" value="FAD/NAD-bd_sf"/>
</dbReference>
<dbReference type="GO" id="GO:0016491">
    <property type="term" value="F:oxidoreductase activity"/>
    <property type="evidence" value="ECO:0007669"/>
    <property type="project" value="InterPro"/>
</dbReference>